<protein>
    <submittedName>
        <fullName evidence="1">Uncharacterized protein</fullName>
    </submittedName>
</protein>
<dbReference type="AlphaFoldDB" id="A0AAD5JXC1"/>
<organism evidence="1 2">
    <name type="scientific">Phascolomyces articulosus</name>
    <dbReference type="NCBI Taxonomy" id="60185"/>
    <lineage>
        <taxon>Eukaryota</taxon>
        <taxon>Fungi</taxon>
        <taxon>Fungi incertae sedis</taxon>
        <taxon>Mucoromycota</taxon>
        <taxon>Mucoromycotina</taxon>
        <taxon>Mucoromycetes</taxon>
        <taxon>Mucorales</taxon>
        <taxon>Lichtheimiaceae</taxon>
        <taxon>Phascolomyces</taxon>
    </lineage>
</organism>
<evidence type="ECO:0000313" key="1">
    <source>
        <dbReference type="EMBL" id="KAI9244028.1"/>
    </source>
</evidence>
<gene>
    <name evidence="1" type="ORF">BDA99DRAFT_313445</name>
</gene>
<comment type="caution">
    <text evidence="1">The sequence shown here is derived from an EMBL/GenBank/DDBJ whole genome shotgun (WGS) entry which is preliminary data.</text>
</comment>
<proteinExistence type="predicted"/>
<keyword evidence="2" id="KW-1185">Reference proteome</keyword>
<name>A0AAD5JXC1_9FUNG</name>
<evidence type="ECO:0000313" key="2">
    <source>
        <dbReference type="Proteomes" id="UP001209540"/>
    </source>
</evidence>
<dbReference type="EMBL" id="JAIXMP010000064">
    <property type="protein sequence ID" value="KAI9244028.1"/>
    <property type="molecule type" value="Genomic_DNA"/>
</dbReference>
<sequence>MNNCPPSTKELILYLEPTPTSPFRIQVDKFIEDSKTQFYPTTACKYKCHCSMTGFFTIPNDDKELHHIIDLLNKLVHKSYNSNDDNSIKQSPTVGTTPLLVKKPKTIILDDVTNTTTIDQYPMHLLLPIEVPKRFHSLVRDFASELASTTHNNTIVRSKSINHISLAYWDEPYATHDQTLEWHHLVLHDQLMNRMYQAASDIFNNNTATIDGWDFVLYERTFKGVEIGSCHQFVEWGRWTTSPPPPL</sequence>
<dbReference type="Proteomes" id="UP001209540">
    <property type="component" value="Unassembled WGS sequence"/>
</dbReference>
<reference evidence="1" key="1">
    <citation type="journal article" date="2022" name="IScience">
        <title>Evolution of zygomycete secretomes and the origins of terrestrial fungal ecologies.</title>
        <authorList>
            <person name="Chang Y."/>
            <person name="Wang Y."/>
            <person name="Mondo S."/>
            <person name="Ahrendt S."/>
            <person name="Andreopoulos W."/>
            <person name="Barry K."/>
            <person name="Beard J."/>
            <person name="Benny G.L."/>
            <person name="Blankenship S."/>
            <person name="Bonito G."/>
            <person name="Cuomo C."/>
            <person name="Desiro A."/>
            <person name="Gervers K.A."/>
            <person name="Hundley H."/>
            <person name="Kuo A."/>
            <person name="LaButti K."/>
            <person name="Lang B.F."/>
            <person name="Lipzen A."/>
            <person name="O'Donnell K."/>
            <person name="Pangilinan J."/>
            <person name="Reynolds N."/>
            <person name="Sandor L."/>
            <person name="Smith M.E."/>
            <person name="Tsang A."/>
            <person name="Grigoriev I.V."/>
            <person name="Stajich J.E."/>
            <person name="Spatafora J.W."/>
        </authorList>
    </citation>
    <scope>NUCLEOTIDE SEQUENCE</scope>
    <source>
        <strain evidence="1">RSA 2281</strain>
    </source>
</reference>
<accession>A0AAD5JXC1</accession>
<reference evidence="1" key="2">
    <citation type="submission" date="2023-02" db="EMBL/GenBank/DDBJ databases">
        <authorList>
            <consortium name="DOE Joint Genome Institute"/>
            <person name="Mondo S.J."/>
            <person name="Chang Y."/>
            <person name="Wang Y."/>
            <person name="Ahrendt S."/>
            <person name="Andreopoulos W."/>
            <person name="Barry K."/>
            <person name="Beard J."/>
            <person name="Benny G.L."/>
            <person name="Blankenship S."/>
            <person name="Bonito G."/>
            <person name="Cuomo C."/>
            <person name="Desiro A."/>
            <person name="Gervers K.A."/>
            <person name="Hundley H."/>
            <person name="Kuo A."/>
            <person name="LaButti K."/>
            <person name="Lang B.F."/>
            <person name="Lipzen A."/>
            <person name="O'Donnell K."/>
            <person name="Pangilinan J."/>
            <person name="Reynolds N."/>
            <person name="Sandor L."/>
            <person name="Smith M.W."/>
            <person name="Tsang A."/>
            <person name="Grigoriev I.V."/>
            <person name="Stajich J.E."/>
            <person name="Spatafora J.W."/>
        </authorList>
    </citation>
    <scope>NUCLEOTIDE SEQUENCE</scope>
    <source>
        <strain evidence="1">RSA 2281</strain>
    </source>
</reference>